<gene>
    <name evidence="1" type="ORF">g.20499</name>
</gene>
<name>A0A2S2N9L5_SCHGA</name>
<sequence length="412" mass="48954">MVSDEIKMNIYEYNKTIYNLNSVRIPSSSINSYETYKDQLNNYCENTYKDPEFASQEYNLNFLKNIFKSFFTCLTSLKNILNSERSDTIEMCILNTSKKRNGENQVMDTYLEVPDIINDIKDILLDKKKVNKKQGYNYFCFLMKSEETKYREEIIEKISKKIKNIDKENVFYNCILELKNGVTEMNEKIGKYTTEYISKIKNDETSTIQLTENNKKFLSRKKISFNNSTNLSTTQKKQLLEIEDIQFLQHLAYLKIKDNYFILDNEAKKYYNDFTKIEYIDNLKHPTSQKEECKAYIMSKSKFKSTKLSYMIYPSSSDNDLQTYIKKRNLMVKYFRIFSKHDNNKIDNNHIYEKYEAENNRITQNYFDKLKTCRAISGEVYESYVLRLKTIGCIPLPLSLWVVEVIALKVVK</sequence>
<evidence type="ECO:0000313" key="1">
    <source>
        <dbReference type="EMBL" id="MBY13632.1"/>
    </source>
</evidence>
<reference evidence="1" key="1">
    <citation type="submission" date="2018-04" db="EMBL/GenBank/DDBJ databases">
        <title>Transcriptome of Schizaphis graminum biotype I.</title>
        <authorList>
            <person name="Scully E.D."/>
            <person name="Geib S.M."/>
            <person name="Palmer N.A."/>
            <person name="Koch K."/>
            <person name="Bradshaw J."/>
            <person name="Heng-Moss T."/>
            <person name="Sarath G."/>
        </authorList>
    </citation>
    <scope>NUCLEOTIDE SEQUENCE</scope>
</reference>
<organism evidence="1">
    <name type="scientific">Schizaphis graminum</name>
    <name type="common">Green bug aphid</name>
    <dbReference type="NCBI Taxonomy" id="13262"/>
    <lineage>
        <taxon>Eukaryota</taxon>
        <taxon>Metazoa</taxon>
        <taxon>Ecdysozoa</taxon>
        <taxon>Arthropoda</taxon>
        <taxon>Hexapoda</taxon>
        <taxon>Insecta</taxon>
        <taxon>Pterygota</taxon>
        <taxon>Neoptera</taxon>
        <taxon>Paraneoptera</taxon>
        <taxon>Hemiptera</taxon>
        <taxon>Sternorrhyncha</taxon>
        <taxon>Aphidomorpha</taxon>
        <taxon>Aphidoidea</taxon>
        <taxon>Aphididae</taxon>
        <taxon>Aphidini</taxon>
        <taxon>Schizaphis</taxon>
    </lineage>
</organism>
<dbReference type="AlphaFoldDB" id="A0A2S2N9L5"/>
<protein>
    <submittedName>
        <fullName evidence="1">Uncharacterized protein</fullName>
    </submittedName>
</protein>
<accession>A0A2S2N9L5</accession>
<dbReference type="EMBL" id="GGMR01001013">
    <property type="protein sequence ID" value="MBY13632.1"/>
    <property type="molecule type" value="Transcribed_RNA"/>
</dbReference>
<proteinExistence type="predicted"/>